<dbReference type="Gene3D" id="1.10.510.10">
    <property type="entry name" value="Transferase(Phosphotransferase) domain 1"/>
    <property type="match status" value="1"/>
</dbReference>
<dbReference type="PROSITE" id="PS50011">
    <property type="entry name" value="PROTEIN_KINASE_DOM"/>
    <property type="match status" value="1"/>
</dbReference>
<name>A0ABZ2LIV3_9BACT</name>
<feature type="domain" description="Protein kinase" evidence="7">
    <location>
        <begin position="26"/>
        <end position="287"/>
    </location>
</feature>
<dbReference type="PANTHER" id="PTHR43289:SF6">
    <property type="entry name" value="SERINE_THREONINE-PROTEIN KINASE NEKL-3"/>
    <property type="match status" value="1"/>
</dbReference>
<feature type="region of interest" description="Disordered" evidence="6">
    <location>
        <begin position="320"/>
        <end position="429"/>
    </location>
</feature>
<dbReference type="InterPro" id="IPR000719">
    <property type="entry name" value="Prot_kinase_dom"/>
</dbReference>
<dbReference type="Proteomes" id="UP001370348">
    <property type="component" value="Chromosome"/>
</dbReference>
<dbReference type="RefSeq" id="WP_394820503.1">
    <property type="nucleotide sequence ID" value="NZ_CP089984.1"/>
</dbReference>
<evidence type="ECO:0000256" key="3">
    <source>
        <dbReference type="ARBA" id="ARBA00022777"/>
    </source>
</evidence>
<evidence type="ECO:0000256" key="5">
    <source>
        <dbReference type="PROSITE-ProRule" id="PRU10141"/>
    </source>
</evidence>
<dbReference type="PROSITE" id="PS00108">
    <property type="entry name" value="PROTEIN_KINASE_ST"/>
    <property type="match status" value="1"/>
</dbReference>
<dbReference type="InterPro" id="IPR008271">
    <property type="entry name" value="Ser/Thr_kinase_AS"/>
</dbReference>
<dbReference type="CDD" id="cd14014">
    <property type="entry name" value="STKc_PknB_like"/>
    <property type="match status" value="1"/>
</dbReference>
<feature type="compositionally biased region" description="Basic and acidic residues" evidence="6">
    <location>
        <begin position="369"/>
        <end position="378"/>
    </location>
</feature>
<protein>
    <submittedName>
        <fullName evidence="8">Serine/threonine protein kinase</fullName>
    </submittedName>
</protein>
<keyword evidence="3 8" id="KW-0418">Kinase</keyword>
<sequence length="992" mass="108043">MPAPFTRQSVSERALARVGTTVQGKYRIDRLIGIGGTAAVYAATHRNGHRVAIKFLLDHLLDDTDMYHLFSREAYVANRIGHPGAVPVLDDDEDDDGCVFLIMPLVEGETLRARWERADKHLPFAEAGVLIADALDVLATAHAKGVVHRDIKPENLFVNTAAQVRVLDFGIARRTGTESTLTMTGRFIGTPAFMPPEQALGNRYAIGPQSDLWAVGATMFSLLSGETVHLAEHSGAQLAAAATQRARSIATLVPDLHPALVHVIDKALQFEPAERWSSAGAMREALLAALEQALEERSDVTAARVRDEIVAEFAAKAAERAAANGGNGDAQEPDLRSGPARKTPRTAAAVHDDTVAPTPVDYDSPMGGSERRGDEVGSGRRHASGGGATRGPDDTHISGSDEEPRSPVRDDLVSTQPEAMLPDVPGLETDTPIARRRSWFSRAVTWVAVVALAGITGAGAMRRCGGALGDGMGTTASIAGASKNSDAQASLDAGIQLWRDASTGAARNKFAEAARIDPGLAVAHLYFVATSEWLDPDVRPHFTEARALRSRLSPSQAALFDALEPMMQEPPDHTETTRRLEALTNKFPNDAISWTVRGAHDLRTKDPERLLSIVHHIDGALAFWFRGRAEILKGDVAAGRRSLQSCISASSQGGMDCLVWLARLEANEGSCEESALAARRMISIDHTAPDGYRFLARAEYGRSHRTSAVRAILEGRWARLPEAKREIEHQRDEFDLAVLDGQFDRAYAALAAWEKAAISSVNAYDRVVPFISRIDLALELGQNEPAQQAARDFIEASQTWLPYDTWDMPTERTRALYLTGIIDRNEFRRRRAHDEEGLLARGGYYAAPGVRWWDAYVQIIKDTEDSRFAIEHQPKGAITDAEFFDLAADAQLGRMYLDVDQVDKALQSLGRAVKSCVYWKAIHGVRAHALYADALAASGRPRDACEHYAYTLERWRDPRSLTARAARESAVRNGCPGVTGGSYPNVVKGVSK</sequence>
<evidence type="ECO:0000256" key="1">
    <source>
        <dbReference type="ARBA" id="ARBA00022679"/>
    </source>
</evidence>
<keyword evidence="2 5" id="KW-0547">Nucleotide-binding</keyword>
<proteinExistence type="predicted"/>
<dbReference type="SMART" id="SM00220">
    <property type="entry name" value="S_TKc"/>
    <property type="match status" value="1"/>
</dbReference>
<dbReference type="SUPFAM" id="SSF48452">
    <property type="entry name" value="TPR-like"/>
    <property type="match status" value="1"/>
</dbReference>
<evidence type="ECO:0000256" key="6">
    <source>
        <dbReference type="SAM" id="MobiDB-lite"/>
    </source>
</evidence>
<accession>A0ABZ2LIV3</accession>
<evidence type="ECO:0000313" key="8">
    <source>
        <dbReference type="EMBL" id="WXB10883.1"/>
    </source>
</evidence>
<evidence type="ECO:0000256" key="4">
    <source>
        <dbReference type="ARBA" id="ARBA00022840"/>
    </source>
</evidence>
<dbReference type="PANTHER" id="PTHR43289">
    <property type="entry name" value="MITOGEN-ACTIVATED PROTEIN KINASE KINASE KINASE 20-RELATED"/>
    <property type="match status" value="1"/>
</dbReference>
<keyword evidence="4 5" id="KW-0067">ATP-binding</keyword>
<evidence type="ECO:0000256" key="2">
    <source>
        <dbReference type="ARBA" id="ARBA00022741"/>
    </source>
</evidence>
<keyword evidence="9" id="KW-1185">Reference proteome</keyword>
<feature type="binding site" evidence="5">
    <location>
        <position position="54"/>
    </location>
    <ligand>
        <name>ATP</name>
        <dbReference type="ChEBI" id="CHEBI:30616"/>
    </ligand>
</feature>
<dbReference type="Pfam" id="PF00069">
    <property type="entry name" value="Pkinase"/>
    <property type="match status" value="1"/>
</dbReference>
<dbReference type="EMBL" id="CP089984">
    <property type="protein sequence ID" value="WXB10883.1"/>
    <property type="molecule type" value="Genomic_DNA"/>
</dbReference>
<keyword evidence="1" id="KW-0808">Transferase</keyword>
<feature type="compositionally biased region" description="Basic and acidic residues" evidence="6">
    <location>
        <begin position="402"/>
        <end position="412"/>
    </location>
</feature>
<organism evidence="8 9">
    <name type="scientific">Pendulispora albinea</name>
    <dbReference type="NCBI Taxonomy" id="2741071"/>
    <lineage>
        <taxon>Bacteria</taxon>
        <taxon>Pseudomonadati</taxon>
        <taxon>Myxococcota</taxon>
        <taxon>Myxococcia</taxon>
        <taxon>Myxococcales</taxon>
        <taxon>Sorangiineae</taxon>
        <taxon>Pendulisporaceae</taxon>
        <taxon>Pendulispora</taxon>
    </lineage>
</organism>
<dbReference type="InterPro" id="IPR011009">
    <property type="entry name" value="Kinase-like_dom_sf"/>
</dbReference>
<dbReference type="InterPro" id="IPR017441">
    <property type="entry name" value="Protein_kinase_ATP_BS"/>
</dbReference>
<reference evidence="8 9" key="1">
    <citation type="submission" date="2021-12" db="EMBL/GenBank/DDBJ databases">
        <title>Discovery of the Pendulisporaceae a myxobacterial family with distinct sporulation behavior and unique specialized metabolism.</title>
        <authorList>
            <person name="Garcia R."/>
            <person name="Popoff A."/>
            <person name="Bader C.D."/>
            <person name="Loehr J."/>
            <person name="Walesch S."/>
            <person name="Walt C."/>
            <person name="Boldt J."/>
            <person name="Bunk B."/>
            <person name="Haeckl F.J.F.P.J."/>
            <person name="Gunesch A.P."/>
            <person name="Birkelbach J."/>
            <person name="Nuebel U."/>
            <person name="Pietschmann T."/>
            <person name="Bach T."/>
            <person name="Mueller R."/>
        </authorList>
    </citation>
    <scope>NUCLEOTIDE SEQUENCE [LARGE SCALE GENOMIC DNA]</scope>
    <source>
        <strain evidence="8 9">MSr11954</strain>
    </source>
</reference>
<dbReference type="PROSITE" id="PS00107">
    <property type="entry name" value="PROTEIN_KINASE_ATP"/>
    <property type="match status" value="1"/>
</dbReference>
<gene>
    <name evidence="8" type="ORF">LZC94_23720</name>
</gene>
<dbReference type="Gene3D" id="3.30.200.20">
    <property type="entry name" value="Phosphorylase Kinase, domain 1"/>
    <property type="match status" value="1"/>
</dbReference>
<evidence type="ECO:0000259" key="7">
    <source>
        <dbReference type="PROSITE" id="PS50011"/>
    </source>
</evidence>
<dbReference type="InterPro" id="IPR011990">
    <property type="entry name" value="TPR-like_helical_dom_sf"/>
</dbReference>
<dbReference type="SUPFAM" id="SSF56112">
    <property type="entry name" value="Protein kinase-like (PK-like)"/>
    <property type="match status" value="1"/>
</dbReference>
<keyword evidence="8" id="KW-0723">Serine/threonine-protein kinase</keyword>
<dbReference type="GO" id="GO:0004674">
    <property type="term" value="F:protein serine/threonine kinase activity"/>
    <property type="evidence" value="ECO:0007669"/>
    <property type="project" value="UniProtKB-KW"/>
</dbReference>
<dbReference type="Gene3D" id="1.25.40.10">
    <property type="entry name" value="Tetratricopeptide repeat domain"/>
    <property type="match status" value="1"/>
</dbReference>
<evidence type="ECO:0000313" key="9">
    <source>
        <dbReference type="Proteomes" id="UP001370348"/>
    </source>
</evidence>